<evidence type="ECO:0000313" key="1">
    <source>
        <dbReference type="EMBL" id="CAH2240841.1"/>
    </source>
</evidence>
<dbReference type="Proteomes" id="UP000838756">
    <property type="component" value="Unassembled WGS sequence"/>
</dbReference>
<sequence length="121" mass="13696">MLVDRTPCAYALTEKRGAGCLTRRRVTFYTHKVASNMWCLYRILCNDLICDGNGRLEHSCHCTSSRLREYSRARTAASSVLLLTSNAITNPAQRGAYRQFLSFGDAFSPAVDFNRLLIIQR</sequence>
<gene>
    <name evidence="1" type="primary">jg18880</name>
    <name evidence="1" type="ORF">PAEG_LOCUS17326</name>
</gene>
<accession>A0A8S4RSH2</accession>
<protein>
    <submittedName>
        <fullName evidence="1">Jg18880 protein</fullName>
    </submittedName>
</protein>
<comment type="caution">
    <text evidence="1">The sequence shown here is derived from an EMBL/GenBank/DDBJ whole genome shotgun (WGS) entry which is preliminary data.</text>
</comment>
<proteinExistence type="predicted"/>
<evidence type="ECO:0000313" key="2">
    <source>
        <dbReference type="Proteomes" id="UP000838756"/>
    </source>
</evidence>
<organism evidence="1 2">
    <name type="scientific">Pararge aegeria aegeria</name>
    <dbReference type="NCBI Taxonomy" id="348720"/>
    <lineage>
        <taxon>Eukaryota</taxon>
        <taxon>Metazoa</taxon>
        <taxon>Ecdysozoa</taxon>
        <taxon>Arthropoda</taxon>
        <taxon>Hexapoda</taxon>
        <taxon>Insecta</taxon>
        <taxon>Pterygota</taxon>
        <taxon>Neoptera</taxon>
        <taxon>Endopterygota</taxon>
        <taxon>Lepidoptera</taxon>
        <taxon>Glossata</taxon>
        <taxon>Ditrysia</taxon>
        <taxon>Papilionoidea</taxon>
        <taxon>Nymphalidae</taxon>
        <taxon>Satyrinae</taxon>
        <taxon>Satyrini</taxon>
        <taxon>Parargina</taxon>
        <taxon>Pararge</taxon>
    </lineage>
</organism>
<keyword evidence="2" id="KW-1185">Reference proteome</keyword>
<name>A0A8S4RSH2_9NEOP</name>
<dbReference type="AlphaFoldDB" id="A0A8S4RSH2"/>
<reference evidence="1" key="1">
    <citation type="submission" date="2022-03" db="EMBL/GenBank/DDBJ databases">
        <authorList>
            <person name="Lindestad O."/>
        </authorList>
    </citation>
    <scope>NUCLEOTIDE SEQUENCE</scope>
</reference>
<dbReference type="EMBL" id="CAKXAJ010025553">
    <property type="protein sequence ID" value="CAH2240841.1"/>
    <property type="molecule type" value="Genomic_DNA"/>
</dbReference>